<evidence type="ECO:0000313" key="1">
    <source>
        <dbReference type="EMBL" id="MFC5712339.1"/>
    </source>
</evidence>
<gene>
    <name evidence="1" type="ORF">ACFPU1_06055</name>
</gene>
<protein>
    <submittedName>
        <fullName evidence="1">DUF3055 domain-containing protein</fullName>
    </submittedName>
</protein>
<dbReference type="RefSeq" id="WP_385939438.1">
    <property type="nucleotide sequence ID" value="NZ_JBHSOZ010000003.1"/>
</dbReference>
<proteinExistence type="predicted"/>
<name>A0ABW0YQG3_9BACI</name>
<dbReference type="Proteomes" id="UP001596142">
    <property type="component" value="Unassembled WGS sequence"/>
</dbReference>
<dbReference type="Pfam" id="PF11256">
    <property type="entry name" value="SAV0927-like"/>
    <property type="match status" value="1"/>
</dbReference>
<dbReference type="EMBL" id="JBHSOZ010000003">
    <property type="protein sequence ID" value="MFC5712339.1"/>
    <property type="molecule type" value="Genomic_DNA"/>
</dbReference>
<accession>A0ABW0YQG3</accession>
<sequence>MNFPKYLYEEQEQANVTYVGMATSEGRYDFGVIYTNMFFGKPLVVCMQTGRSTLLGDEDLLSSCNIQLAFQLSSRKAGEEVAAYLKESLPSTRLQAK</sequence>
<reference evidence="2" key="1">
    <citation type="journal article" date="2019" name="Int. J. Syst. Evol. Microbiol.">
        <title>The Global Catalogue of Microorganisms (GCM) 10K type strain sequencing project: providing services to taxonomists for standard genome sequencing and annotation.</title>
        <authorList>
            <consortium name="The Broad Institute Genomics Platform"/>
            <consortium name="The Broad Institute Genome Sequencing Center for Infectious Disease"/>
            <person name="Wu L."/>
            <person name="Ma J."/>
        </authorList>
    </citation>
    <scope>NUCLEOTIDE SEQUENCE [LARGE SCALE GENOMIC DNA]</scope>
    <source>
        <strain evidence="2">CECT 7184</strain>
    </source>
</reference>
<dbReference type="InterPro" id="IPR021415">
    <property type="entry name" value="SAV0927-like"/>
</dbReference>
<organism evidence="1 2">
    <name type="scientific">Thalassorhabdus alkalitolerans</name>
    <dbReference type="NCBI Taxonomy" id="2282697"/>
    <lineage>
        <taxon>Bacteria</taxon>
        <taxon>Bacillati</taxon>
        <taxon>Bacillota</taxon>
        <taxon>Bacilli</taxon>
        <taxon>Bacillales</taxon>
        <taxon>Bacillaceae</taxon>
        <taxon>Thalassorhabdus</taxon>
    </lineage>
</organism>
<evidence type="ECO:0000313" key="2">
    <source>
        <dbReference type="Proteomes" id="UP001596142"/>
    </source>
</evidence>
<comment type="caution">
    <text evidence="1">The sequence shown here is derived from an EMBL/GenBank/DDBJ whole genome shotgun (WGS) entry which is preliminary data.</text>
</comment>
<keyword evidence="2" id="KW-1185">Reference proteome</keyword>